<keyword evidence="2" id="KW-0805">Transcription regulation</keyword>
<organism evidence="10 11">
    <name type="scientific">Cucurbita maxima</name>
    <name type="common">Pumpkin</name>
    <name type="synonym">Winter squash</name>
    <dbReference type="NCBI Taxonomy" id="3661"/>
    <lineage>
        <taxon>Eukaryota</taxon>
        <taxon>Viridiplantae</taxon>
        <taxon>Streptophyta</taxon>
        <taxon>Embryophyta</taxon>
        <taxon>Tracheophyta</taxon>
        <taxon>Spermatophyta</taxon>
        <taxon>Magnoliopsida</taxon>
        <taxon>eudicotyledons</taxon>
        <taxon>Gunneridae</taxon>
        <taxon>Pentapetalae</taxon>
        <taxon>rosids</taxon>
        <taxon>fabids</taxon>
        <taxon>Cucurbitales</taxon>
        <taxon>Cucurbitaceae</taxon>
        <taxon>Cucurbiteae</taxon>
        <taxon>Cucurbita</taxon>
    </lineage>
</organism>
<dbReference type="AlphaFoldDB" id="A0A6J1JSJ2"/>
<protein>
    <submittedName>
        <fullName evidence="11">Ethylene-responsive transcription factor ERF014-like</fullName>
    </submittedName>
</protein>
<feature type="domain" description="AP2/ERF" evidence="9">
    <location>
        <begin position="21"/>
        <end position="78"/>
    </location>
</feature>
<evidence type="ECO:0000259" key="9">
    <source>
        <dbReference type="PROSITE" id="PS51032"/>
    </source>
</evidence>
<dbReference type="Proteomes" id="UP000504608">
    <property type="component" value="Unplaced"/>
</dbReference>
<feature type="region of interest" description="Disordered" evidence="8">
    <location>
        <begin position="1"/>
        <end position="22"/>
    </location>
</feature>
<dbReference type="PROSITE" id="PS51032">
    <property type="entry name" value="AP2_ERF"/>
    <property type="match status" value="1"/>
</dbReference>
<dbReference type="InterPro" id="IPR016177">
    <property type="entry name" value="DNA-bd_dom_sf"/>
</dbReference>
<dbReference type="PRINTS" id="PR00367">
    <property type="entry name" value="ETHRSPELEMNT"/>
</dbReference>
<keyword evidence="4" id="KW-0010">Activator</keyword>
<dbReference type="SUPFAM" id="SSF54171">
    <property type="entry name" value="DNA-binding domain"/>
    <property type="match status" value="1"/>
</dbReference>
<evidence type="ECO:0000256" key="8">
    <source>
        <dbReference type="SAM" id="MobiDB-lite"/>
    </source>
</evidence>
<dbReference type="GO" id="GO:0003700">
    <property type="term" value="F:DNA-binding transcription factor activity"/>
    <property type="evidence" value="ECO:0007669"/>
    <property type="project" value="InterPro"/>
</dbReference>
<dbReference type="CDD" id="cd00018">
    <property type="entry name" value="AP2"/>
    <property type="match status" value="1"/>
</dbReference>
<dbReference type="Pfam" id="PF00847">
    <property type="entry name" value="AP2"/>
    <property type="match status" value="1"/>
</dbReference>
<dbReference type="GO" id="GO:0005634">
    <property type="term" value="C:nucleus"/>
    <property type="evidence" value="ECO:0007669"/>
    <property type="project" value="UniProtKB-SubCell"/>
</dbReference>
<evidence type="ECO:0000256" key="4">
    <source>
        <dbReference type="ARBA" id="ARBA00023159"/>
    </source>
</evidence>
<dbReference type="Gene3D" id="3.30.730.10">
    <property type="entry name" value="AP2/ERF domain"/>
    <property type="match status" value="1"/>
</dbReference>
<dbReference type="KEGG" id="cmax:111489386"/>
<keyword evidence="6" id="KW-0539">Nucleus</keyword>
<evidence type="ECO:0000256" key="1">
    <source>
        <dbReference type="ARBA" id="ARBA00004123"/>
    </source>
</evidence>
<comment type="subcellular location">
    <subcellularLocation>
        <location evidence="1">Nucleus</location>
    </subcellularLocation>
</comment>
<evidence type="ECO:0000256" key="3">
    <source>
        <dbReference type="ARBA" id="ARBA00023125"/>
    </source>
</evidence>
<dbReference type="InterPro" id="IPR001471">
    <property type="entry name" value="AP2/ERF_dom"/>
</dbReference>
<keyword evidence="10" id="KW-1185">Reference proteome</keyword>
<evidence type="ECO:0000256" key="2">
    <source>
        <dbReference type="ARBA" id="ARBA00023015"/>
    </source>
</evidence>
<evidence type="ECO:0000313" key="10">
    <source>
        <dbReference type="Proteomes" id="UP000504608"/>
    </source>
</evidence>
<keyword evidence="3" id="KW-0238">DNA-binding</keyword>
<comment type="similarity">
    <text evidence="7">Belongs to the AP2/ERF transcription factor family. ERF subfamily.</text>
</comment>
<dbReference type="OrthoDB" id="665906at2759"/>
<dbReference type="PANTHER" id="PTHR31985:SF231">
    <property type="entry name" value="ETHYLENE-RESPONSIVE TRANSCRIPTION FACTOR ERF014"/>
    <property type="match status" value="1"/>
</dbReference>
<name>A0A6J1JSJ2_CUCMA</name>
<sequence length="181" mass="19873">MVKKELGKDRHQPTASASKNKYKGVRMRSWGSWVSEIRAPNQKARIWLGSYPTAEAAARAYNAALLCLKGSAATLMSPNSIKRVAAEAAANANAAFFDGYVENKVGSINVPLSPLSSSSSSSSSVPSTSNNNSIMMTEPLWFKFDDIVTPMYIEQMMNGTLDPPNVDDCYEESDIRLWSFY</sequence>
<evidence type="ECO:0000256" key="7">
    <source>
        <dbReference type="ARBA" id="ARBA00024343"/>
    </source>
</evidence>
<dbReference type="PANTHER" id="PTHR31985">
    <property type="entry name" value="ETHYLENE-RESPONSIVE TRANSCRIPTION FACTOR ERF042-RELATED"/>
    <property type="match status" value="1"/>
</dbReference>
<evidence type="ECO:0000256" key="5">
    <source>
        <dbReference type="ARBA" id="ARBA00023163"/>
    </source>
</evidence>
<feature type="compositionally biased region" description="Basic and acidic residues" evidence="8">
    <location>
        <begin position="1"/>
        <end position="12"/>
    </location>
</feature>
<dbReference type="SMART" id="SM00380">
    <property type="entry name" value="AP2"/>
    <property type="match status" value="1"/>
</dbReference>
<evidence type="ECO:0000256" key="6">
    <source>
        <dbReference type="ARBA" id="ARBA00023242"/>
    </source>
</evidence>
<dbReference type="RefSeq" id="XP_022993347.1">
    <property type="nucleotide sequence ID" value="XM_023137579.1"/>
</dbReference>
<dbReference type="GO" id="GO:0003677">
    <property type="term" value="F:DNA binding"/>
    <property type="evidence" value="ECO:0007669"/>
    <property type="project" value="UniProtKB-KW"/>
</dbReference>
<keyword evidence="5" id="KW-0804">Transcription</keyword>
<evidence type="ECO:0000313" key="11">
    <source>
        <dbReference type="RefSeq" id="XP_022993347.1"/>
    </source>
</evidence>
<dbReference type="InterPro" id="IPR036955">
    <property type="entry name" value="AP2/ERF_dom_sf"/>
</dbReference>
<proteinExistence type="inferred from homology"/>
<gene>
    <name evidence="11" type="primary">LOC111489386</name>
</gene>
<reference evidence="11" key="1">
    <citation type="submission" date="2025-08" db="UniProtKB">
        <authorList>
            <consortium name="RefSeq"/>
        </authorList>
    </citation>
    <scope>IDENTIFICATION</scope>
    <source>
        <tissue evidence="11">Young leaves</tissue>
    </source>
</reference>
<accession>A0A6J1JSJ2</accession>
<dbReference type="GeneID" id="111489386"/>
<dbReference type="InterPro" id="IPR051032">
    <property type="entry name" value="AP2/ERF_TF_ERF_subfamily"/>
</dbReference>